<dbReference type="InterPro" id="IPR017850">
    <property type="entry name" value="Alkaline_phosphatase_core_sf"/>
</dbReference>
<evidence type="ECO:0000256" key="7">
    <source>
        <dbReference type="ARBA" id="ARBA00022842"/>
    </source>
</evidence>
<comment type="caution">
    <text evidence="11">The sequence shown here is derived from an EMBL/GenBank/DDBJ whole genome shotgun (WGS) entry which is preliminary data.</text>
</comment>
<organism evidence="11 12">
    <name type="scientific">Acropora cervicornis</name>
    <name type="common">Staghorn coral</name>
    <dbReference type="NCBI Taxonomy" id="6130"/>
    <lineage>
        <taxon>Eukaryota</taxon>
        <taxon>Metazoa</taxon>
        <taxon>Cnidaria</taxon>
        <taxon>Anthozoa</taxon>
        <taxon>Hexacorallia</taxon>
        <taxon>Scleractinia</taxon>
        <taxon>Astrocoeniina</taxon>
        <taxon>Acroporidae</taxon>
        <taxon>Acropora</taxon>
    </lineage>
</organism>
<sequence>MRNGAILAHIYHCYSASCQTLPSYFVYDEKSGNKHPSNRNEGNRIPYYKDVVLQFTAKTQLIERKGGRYFMKAWRPMLASDDERKYSLRIDYGAQIQRFKLTLNPDFLKEQPQTRSISVDSMQNGEFLWSEQEAIRIRGGCCSSFAIAYNTAGGVLNKESKRRYPLILISMDGFRPDYLDRDITPNINYLARNGVRAKFLRPQFPTKTFPNHYSIVTGLFPAHHGIVANRFTDKNFNDSFKIGGPSSSNPKWWGGEPLWVTAIKQGLVSACYFWVGSDVPIEGILPNKTYKYTQSIPFEARVDTVLSWLDLPPQARQISDPEKDNGRRPNFITLYFHEPDYTAHRHGPDAEQTNAKIKVVDNMIGRLWNGLKDRCLEDKINIIMVGDHGSERQYSESLDLILTNGFFLVIELLSLTYYKLHINISEYLNCMSQTSCERVVYIDKYNVTLNDIQSSQQYGGPFMSIDPKSGISAEDIVNRLHCKSPHLRVFLKKDLPKRLHYSLNRRIGQIILIAEDEWLIGTNASVGYRYCKGGTHGYDNLDANMRALFVAHGPSFKKGEVVESFQNNELYDMMAGILGLKPAPNDGTPGSLSHLLKPGEGHFEIINSDGDGKQLRTDICQYPQNMSSCSGCVCPYCKVNSTAVARYEKMLNLTDDQKSHIIKTHLPWGVPKGGAGDGGCILNQQDFVTGYSTSLHLPLWVAYTLHGEKSSQFSKRRNCFRRDIRLTDMQASHCTDYSRSGFDRGHMAPNADFDTFDVNDESVMNSFLLSNIAPQLHGFNAGIWLFAEKMVRDLSVTFSSVNVISGAIFDEDADGQRDEDSTITRWLKNDTSSVAIPTHFYKIIVRCDTDKKSYHKVPECQGRLDVISFVLPHVAKQPCPMHQSSEEYLLQNTARVRDIELLTGISFFSGLPPAEQARLKTISPSKLW</sequence>
<dbReference type="GO" id="GO:0003676">
    <property type="term" value="F:nucleic acid binding"/>
    <property type="evidence" value="ECO:0007669"/>
    <property type="project" value="InterPro"/>
</dbReference>
<dbReference type="CDD" id="cd00091">
    <property type="entry name" value="NUC"/>
    <property type="match status" value="1"/>
</dbReference>
<keyword evidence="4" id="KW-0479">Metal-binding</keyword>
<keyword evidence="5" id="KW-0255">Endonuclease</keyword>
<dbReference type="Proteomes" id="UP001249851">
    <property type="component" value="Unassembled WGS sequence"/>
</dbReference>
<evidence type="ECO:0000256" key="1">
    <source>
        <dbReference type="ARBA" id="ARBA00001946"/>
    </source>
</evidence>
<dbReference type="InterPro" id="IPR044925">
    <property type="entry name" value="His-Me_finger_sf"/>
</dbReference>
<keyword evidence="12" id="KW-1185">Reference proteome</keyword>
<dbReference type="Pfam" id="PF01223">
    <property type="entry name" value="Endonuclease_NS"/>
    <property type="match status" value="1"/>
</dbReference>
<dbReference type="CDD" id="cd16018">
    <property type="entry name" value="Enpp"/>
    <property type="match status" value="1"/>
</dbReference>
<dbReference type="InterPro" id="IPR001604">
    <property type="entry name" value="Endo_G_ENPP1-like_dom"/>
</dbReference>
<dbReference type="InterPro" id="IPR044929">
    <property type="entry name" value="DNA/RNA_non-sp_Endonuclease_sf"/>
</dbReference>
<dbReference type="SUPFAM" id="SSF53649">
    <property type="entry name" value="Alkaline phosphatase-like"/>
    <property type="match status" value="1"/>
</dbReference>
<protein>
    <submittedName>
        <fullName evidence="11">Venom phosphodiesterase 2</fullName>
    </submittedName>
</protein>
<evidence type="ECO:0000313" key="12">
    <source>
        <dbReference type="Proteomes" id="UP001249851"/>
    </source>
</evidence>
<dbReference type="InterPro" id="IPR002591">
    <property type="entry name" value="Phosphodiest/P_Trfase"/>
</dbReference>
<evidence type="ECO:0000259" key="9">
    <source>
        <dbReference type="SMART" id="SM00477"/>
    </source>
</evidence>
<keyword evidence="6" id="KW-0378">Hydrolase</keyword>
<dbReference type="PANTHER" id="PTHR10151:SF114">
    <property type="entry name" value="ECTONUCLEOTIDE PYROPHOSPHATASE_PHOSPHODIESTERASE C27A7.3"/>
    <property type="match status" value="1"/>
</dbReference>
<feature type="domain" description="DNA/RNA non-specific endonuclease/pyrophosphatase/phosphodiesterase" evidence="10">
    <location>
        <begin position="683"/>
        <end position="914"/>
    </location>
</feature>
<dbReference type="InterPro" id="IPR018524">
    <property type="entry name" value="DNA/RNA_endonuclease_AS"/>
</dbReference>
<gene>
    <name evidence="11" type="ORF">P5673_023318</name>
</gene>
<dbReference type="SUPFAM" id="SSF54060">
    <property type="entry name" value="His-Me finger endonucleases"/>
    <property type="match status" value="1"/>
</dbReference>
<dbReference type="GO" id="GO:0046872">
    <property type="term" value="F:metal ion binding"/>
    <property type="evidence" value="ECO:0007669"/>
    <property type="project" value="UniProtKB-KW"/>
</dbReference>
<comment type="similarity">
    <text evidence="2">Belongs to the DNA/RNA non-specific endonuclease family.</text>
</comment>
<evidence type="ECO:0000256" key="2">
    <source>
        <dbReference type="ARBA" id="ARBA00010052"/>
    </source>
</evidence>
<dbReference type="AlphaFoldDB" id="A0AAD9Q5Z8"/>
<dbReference type="SMART" id="SM00477">
    <property type="entry name" value="NUC"/>
    <property type="match status" value="1"/>
</dbReference>
<name>A0AAD9Q5Z8_ACRCE</name>
<dbReference type="PANTHER" id="PTHR10151">
    <property type="entry name" value="ECTONUCLEOTIDE PYROPHOSPHATASE/PHOSPHODIESTERASE"/>
    <property type="match status" value="1"/>
</dbReference>
<accession>A0AAD9Q5Z8</accession>
<dbReference type="EMBL" id="JARQWQ010000065">
    <property type="protein sequence ID" value="KAK2554976.1"/>
    <property type="molecule type" value="Genomic_DNA"/>
</dbReference>
<evidence type="ECO:0000256" key="5">
    <source>
        <dbReference type="ARBA" id="ARBA00022759"/>
    </source>
</evidence>
<evidence type="ECO:0000256" key="4">
    <source>
        <dbReference type="ARBA" id="ARBA00022723"/>
    </source>
</evidence>
<dbReference type="GO" id="GO:0004519">
    <property type="term" value="F:endonuclease activity"/>
    <property type="evidence" value="ECO:0007669"/>
    <property type="project" value="UniProtKB-KW"/>
</dbReference>
<evidence type="ECO:0000256" key="8">
    <source>
        <dbReference type="ARBA" id="ARBA00023180"/>
    </source>
</evidence>
<reference evidence="11" key="1">
    <citation type="journal article" date="2023" name="G3 (Bethesda)">
        <title>Whole genome assembly and annotation of the endangered Caribbean coral Acropora cervicornis.</title>
        <authorList>
            <person name="Selwyn J.D."/>
            <person name="Vollmer S.V."/>
        </authorList>
    </citation>
    <scope>NUCLEOTIDE SEQUENCE</scope>
    <source>
        <strain evidence="11">K2</strain>
    </source>
</reference>
<dbReference type="GO" id="GO:0016787">
    <property type="term" value="F:hydrolase activity"/>
    <property type="evidence" value="ECO:0007669"/>
    <property type="project" value="UniProtKB-KW"/>
</dbReference>
<keyword evidence="8" id="KW-0325">Glycoprotein</keyword>
<dbReference type="SMART" id="SM00892">
    <property type="entry name" value="Endonuclease_NS"/>
    <property type="match status" value="1"/>
</dbReference>
<keyword evidence="3" id="KW-0540">Nuclease</keyword>
<dbReference type="Gene3D" id="3.40.570.10">
    <property type="entry name" value="Extracellular Endonuclease, subunit A"/>
    <property type="match status" value="1"/>
</dbReference>
<keyword evidence="7" id="KW-0460">Magnesium</keyword>
<dbReference type="Pfam" id="PF01663">
    <property type="entry name" value="Phosphodiest"/>
    <property type="match status" value="2"/>
</dbReference>
<feature type="domain" description="ENPP1-3/EXOG-like endonuclease/phosphodiesterase" evidence="9">
    <location>
        <begin position="684"/>
        <end position="914"/>
    </location>
</feature>
<dbReference type="PROSITE" id="PS01070">
    <property type="entry name" value="NUCLEASE_NON_SPEC"/>
    <property type="match status" value="1"/>
</dbReference>
<evidence type="ECO:0000256" key="3">
    <source>
        <dbReference type="ARBA" id="ARBA00022722"/>
    </source>
</evidence>
<dbReference type="InterPro" id="IPR020821">
    <property type="entry name" value="ENPP1-3/EXOG-like_nuc-like"/>
</dbReference>
<reference evidence="11" key="2">
    <citation type="journal article" date="2023" name="Science">
        <title>Genomic signatures of disease resistance in endangered staghorn corals.</title>
        <authorList>
            <person name="Vollmer S.V."/>
            <person name="Selwyn J.D."/>
            <person name="Despard B.A."/>
            <person name="Roesel C.L."/>
        </authorList>
    </citation>
    <scope>NUCLEOTIDE SEQUENCE</scope>
    <source>
        <strain evidence="11">K2</strain>
    </source>
</reference>
<comment type="cofactor">
    <cofactor evidence="1">
        <name>Mg(2+)</name>
        <dbReference type="ChEBI" id="CHEBI:18420"/>
    </cofactor>
</comment>
<proteinExistence type="inferred from homology"/>
<evidence type="ECO:0000259" key="10">
    <source>
        <dbReference type="SMART" id="SM00892"/>
    </source>
</evidence>
<dbReference type="Gene3D" id="3.40.720.10">
    <property type="entry name" value="Alkaline Phosphatase, subunit A"/>
    <property type="match status" value="1"/>
</dbReference>
<evidence type="ECO:0000256" key="6">
    <source>
        <dbReference type="ARBA" id="ARBA00022801"/>
    </source>
</evidence>
<evidence type="ECO:0000313" key="11">
    <source>
        <dbReference type="EMBL" id="KAK2554976.1"/>
    </source>
</evidence>